<dbReference type="InterPro" id="IPR028082">
    <property type="entry name" value="Peripla_BP_I"/>
</dbReference>
<dbReference type="PANTHER" id="PTHR30483">
    <property type="entry name" value="LEUCINE-SPECIFIC-BINDING PROTEIN"/>
    <property type="match status" value="1"/>
</dbReference>
<dbReference type="RefSeq" id="WP_023787976.1">
    <property type="nucleotide sequence ID" value="NC_022997.1"/>
</dbReference>
<dbReference type="InterPro" id="IPR028081">
    <property type="entry name" value="Leu-bd"/>
</dbReference>
<dbReference type="NCBIfam" id="TIGR03863">
    <property type="entry name" value="PQQ_ABC_bind"/>
    <property type="match status" value="1"/>
</dbReference>
<evidence type="ECO:0000256" key="1">
    <source>
        <dbReference type="ARBA" id="ARBA00010062"/>
    </source>
</evidence>
<evidence type="ECO:0000256" key="3">
    <source>
        <dbReference type="ARBA" id="ARBA00022970"/>
    </source>
</evidence>
<protein>
    <submittedName>
        <fullName evidence="5">ABC transporter substrate-binding protein</fullName>
    </submittedName>
</protein>
<dbReference type="STRING" id="1029756.W911_13245"/>
<dbReference type="PANTHER" id="PTHR30483:SF6">
    <property type="entry name" value="PERIPLASMIC BINDING PROTEIN OF ABC TRANSPORTER FOR NATURAL AMINO ACIDS"/>
    <property type="match status" value="1"/>
</dbReference>
<dbReference type="PATRIC" id="fig|1029756.8.peg.2757"/>
<dbReference type="Proteomes" id="UP000018542">
    <property type="component" value="Chromosome"/>
</dbReference>
<evidence type="ECO:0000313" key="6">
    <source>
        <dbReference type="Proteomes" id="UP000018542"/>
    </source>
</evidence>
<comment type="similarity">
    <text evidence="1">Belongs to the leucine-binding protein family.</text>
</comment>
<dbReference type="AlphaFoldDB" id="V5SE43"/>
<dbReference type="InterPro" id="IPR022478">
    <property type="entry name" value="ABC_transptr_sub-bd_PQQ"/>
</dbReference>
<dbReference type="InterPro" id="IPR051010">
    <property type="entry name" value="BCAA_transport"/>
</dbReference>
<feature type="domain" description="Leucine-binding protein" evidence="4">
    <location>
        <begin position="24"/>
        <end position="182"/>
    </location>
</feature>
<dbReference type="GO" id="GO:0006865">
    <property type="term" value="P:amino acid transport"/>
    <property type="evidence" value="ECO:0007669"/>
    <property type="project" value="UniProtKB-KW"/>
</dbReference>
<gene>
    <name evidence="5" type="ORF">W911_13245</name>
</gene>
<dbReference type="KEGG" id="hni:W911_13245"/>
<keyword evidence="3" id="KW-0029">Amino-acid transport</keyword>
<dbReference type="Gene3D" id="3.40.50.2300">
    <property type="match status" value="2"/>
</dbReference>
<reference evidence="5 6" key="1">
    <citation type="journal article" date="2014" name="Genome Announc.">
        <title>Complete Genome Sequence of Hyphomicrobium nitrativorans Strain NL23, a Denitrifying Bacterium Isolated from Biofilm of a Methanol-Fed Denitrification System Treating Seawater at the Montreal Biodome.</title>
        <authorList>
            <person name="Martineau C."/>
            <person name="Villeneuve C."/>
            <person name="Mauffrey F."/>
            <person name="Villemur R."/>
        </authorList>
    </citation>
    <scope>NUCLEOTIDE SEQUENCE [LARGE SCALE GENOMIC DNA]</scope>
    <source>
        <strain evidence="5">NL23</strain>
    </source>
</reference>
<accession>V5SE43</accession>
<proteinExistence type="inferred from homology"/>
<keyword evidence="2" id="KW-0732">Signal</keyword>
<dbReference type="EMBL" id="CP006912">
    <property type="protein sequence ID" value="AHB49156.1"/>
    <property type="molecule type" value="Genomic_DNA"/>
</dbReference>
<dbReference type="Pfam" id="PF13458">
    <property type="entry name" value="Peripla_BP_6"/>
    <property type="match status" value="1"/>
</dbReference>
<evidence type="ECO:0000259" key="4">
    <source>
        <dbReference type="Pfam" id="PF13458"/>
    </source>
</evidence>
<name>V5SE43_9HYPH</name>
<organism evidence="5 6">
    <name type="scientific">Hyphomicrobium nitrativorans NL23</name>
    <dbReference type="NCBI Taxonomy" id="1029756"/>
    <lineage>
        <taxon>Bacteria</taxon>
        <taxon>Pseudomonadati</taxon>
        <taxon>Pseudomonadota</taxon>
        <taxon>Alphaproteobacteria</taxon>
        <taxon>Hyphomicrobiales</taxon>
        <taxon>Hyphomicrobiaceae</taxon>
        <taxon>Hyphomicrobium</taxon>
    </lineage>
</organism>
<keyword evidence="6" id="KW-1185">Reference proteome</keyword>
<keyword evidence="3" id="KW-0813">Transport</keyword>
<dbReference type="HOGENOM" id="CLU_052000_0_0_5"/>
<dbReference type="CDD" id="cd06268">
    <property type="entry name" value="PBP1_ABC_transporter_LIVBP-like"/>
    <property type="match status" value="1"/>
</dbReference>
<dbReference type="SUPFAM" id="SSF53822">
    <property type="entry name" value="Periplasmic binding protein-like I"/>
    <property type="match status" value="1"/>
</dbReference>
<sequence>MAREIQEDRLPPLSLLDIPPPDDGLAGAQLGIDDNNTTGRFLKQEFTLDSVENANADALVADVVKKVDEGFPFVVADARAETLLKLADALKDKDTVVFNVAAPDEDLREENCRVNVKHTAPSRTMLADALAQYLAWKQWRNWLLVVGPTPEDKAFADALKRAATRFGLKIVDERMFEYEPGSRRADGGFEQIQQQIPSFMQGAPDHDVVVIADEGELFGEYFPYRTWISRPVVGTAGLYPTAWHPAVELWGGTQFQNRFQRLAKRQMRPIDYNAWTAVRSVGEAASRTNSSDAKTLIDYMRSDKFDLAAFKGQKLTYRSWNGQLRQPIFIVTPKIHVTVSPQPGFLHEFSELDTLGVDRPETKCTAFQ</sequence>
<evidence type="ECO:0000256" key="2">
    <source>
        <dbReference type="ARBA" id="ARBA00022729"/>
    </source>
</evidence>
<evidence type="ECO:0000313" key="5">
    <source>
        <dbReference type="EMBL" id="AHB49156.1"/>
    </source>
</evidence>